<organism evidence="1 2">
    <name type="scientific">Chryseolinea lacunae</name>
    <dbReference type="NCBI Taxonomy" id="2801331"/>
    <lineage>
        <taxon>Bacteria</taxon>
        <taxon>Pseudomonadati</taxon>
        <taxon>Bacteroidota</taxon>
        <taxon>Cytophagia</taxon>
        <taxon>Cytophagales</taxon>
        <taxon>Fulvivirgaceae</taxon>
        <taxon>Chryseolinea</taxon>
    </lineage>
</organism>
<dbReference type="SUPFAM" id="SSF158682">
    <property type="entry name" value="TerB-like"/>
    <property type="match status" value="1"/>
</dbReference>
<protein>
    <submittedName>
        <fullName evidence="1">TerB family tellurite resistance protein</fullName>
    </submittedName>
</protein>
<dbReference type="Gene3D" id="1.10.3680.10">
    <property type="entry name" value="TerB-like"/>
    <property type="match status" value="1"/>
</dbReference>
<dbReference type="CDD" id="cd07177">
    <property type="entry name" value="terB_like"/>
    <property type="match status" value="1"/>
</dbReference>
<keyword evidence="2" id="KW-1185">Reference proteome</keyword>
<accession>A0ABS1KYT6</accession>
<dbReference type="InterPro" id="IPR029024">
    <property type="entry name" value="TerB-like"/>
</dbReference>
<sequence length="144" mass="16712">MTSFFEHQRSSFKRNYLRNLIVLASADGHLESEEKALITKIGVRRGLKVWQIDELIEDKSAHTVFLPESMANRMNMLYDLMELVYVDRQVNENEILFIRNLLVSFHLPAEVMDELMDLFSNGTPGALVWRDFVDEVCAVTAHHE</sequence>
<name>A0ABS1KYT6_9BACT</name>
<gene>
    <name evidence="1" type="ORF">JI741_25140</name>
</gene>
<evidence type="ECO:0000313" key="2">
    <source>
        <dbReference type="Proteomes" id="UP000613030"/>
    </source>
</evidence>
<dbReference type="EMBL" id="JAERRB010000011">
    <property type="protein sequence ID" value="MBL0744544.1"/>
    <property type="molecule type" value="Genomic_DNA"/>
</dbReference>
<dbReference type="RefSeq" id="WP_202014219.1">
    <property type="nucleotide sequence ID" value="NZ_JAERRB010000011.1"/>
</dbReference>
<evidence type="ECO:0000313" key="1">
    <source>
        <dbReference type="EMBL" id="MBL0744544.1"/>
    </source>
</evidence>
<comment type="caution">
    <text evidence="1">The sequence shown here is derived from an EMBL/GenBank/DDBJ whole genome shotgun (WGS) entry which is preliminary data.</text>
</comment>
<dbReference type="Proteomes" id="UP000613030">
    <property type="component" value="Unassembled WGS sequence"/>
</dbReference>
<proteinExistence type="predicted"/>
<reference evidence="1 2" key="1">
    <citation type="submission" date="2021-01" db="EMBL/GenBank/DDBJ databases">
        <title>Chryseolinea sp. Jin1 Genome sequencing and assembly.</title>
        <authorList>
            <person name="Kim I."/>
        </authorList>
    </citation>
    <scope>NUCLEOTIDE SEQUENCE [LARGE SCALE GENOMIC DNA]</scope>
    <source>
        <strain evidence="1 2">Jin1</strain>
    </source>
</reference>